<sequence>MRESKSLRKAKSMGAPKSKPPRTQSSTKSRTQSQHTRKPPRTQKTLRVIGGKHKGLKLYAPKSARPSKAILKESCFDTLGSYIIGMHFIEAFSGSGSMGIEALSRGAKKAVFFEQNKEALEVLRQNLALISKHIDKSAPKQNPQNYQIIQGDSLQNLPTFLATLTDSSILYIDPPFFMRQNYADIYEKCANIIAHIHSRALGLIIIEHSSLYAFKECLGCFSQVRIKRFGKSSLTYFAPKELC</sequence>
<dbReference type="GO" id="GO:0031167">
    <property type="term" value="P:rRNA methylation"/>
    <property type="evidence" value="ECO:0007669"/>
    <property type="project" value="InterPro"/>
</dbReference>
<keyword evidence="5" id="KW-1185">Reference proteome</keyword>
<comment type="caution">
    <text evidence="4">The sequence shown here is derived from an EMBL/GenBank/DDBJ whole genome shotgun (WGS) entry which is preliminary data.</text>
</comment>
<keyword evidence="2 4" id="KW-0808">Transferase</keyword>
<dbReference type="Pfam" id="PF03602">
    <property type="entry name" value="Cons_hypoth95"/>
    <property type="match status" value="1"/>
</dbReference>
<dbReference type="Proteomes" id="UP000018731">
    <property type="component" value="Unassembled WGS sequence"/>
</dbReference>
<evidence type="ECO:0000313" key="4">
    <source>
        <dbReference type="EMBL" id="ETD25205.1"/>
    </source>
</evidence>
<reference evidence="4 5" key="1">
    <citation type="journal article" date="2014" name="Genome Announc.">
        <title>Draft genome sequences of six enterohepatic helicobacter species isolated from humans and one from rhesus macaques.</title>
        <authorList>
            <person name="Shen Z."/>
            <person name="Sheh A."/>
            <person name="Young S.K."/>
            <person name="Abouelliel A."/>
            <person name="Ward D.V."/>
            <person name="Earl A.M."/>
            <person name="Fox J.G."/>
        </authorList>
    </citation>
    <scope>NUCLEOTIDE SEQUENCE [LARGE SCALE GENOMIC DNA]</scope>
    <source>
        <strain evidence="4 5">MIT 99-5501</strain>
    </source>
</reference>
<dbReference type="eggNOG" id="COG0742">
    <property type="taxonomic scope" value="Bacteria"/>
</dbReference>
<keyword evidence="1 4" id="KW-0489">Methyltransferase</keyword>
<dbReference type="EMBL" id="AZJI01000001">
    <property type="protein sequence ID" value="ETD25205.1"/>
    <property type="molecule type" value="Genomic_DNA"/>
</dbReference>
<dbReference type="NCBIfam" id="TIGR00095">
    <property type="entry name" value="16S rRNA (guanine(966)-N(2))-methyltransferase RsmD"/>
    <property type="match status" value="1"/>
</dbReference>
<dbReference type="InterPro" id="IPR029063">
    <property type="entry name" value="SAM-dependent_MTases_sf"/>
</dbReference>
<dbReference type="InterPro" id="IPR004398">
    <property type="entry name" value="RNA_MeTrfase_RsmD"/>
</dbReference>
<evidence type="ECO:0000313" key="5">
    <source>
        <dbReference type="Proteomes" id="UP000018731"/>
    </source>
</evidence>
<dbReference type="RefSeq" id="WP_023927262.1">
    <property type="nucleotide sequence ID" value="NZ_KI669454.1"/>
</dbReference>
<proteinExistence type="predicted"/>
<dbReference type="STRING" id="1357400.HMPREF2086_00540"/>
<name>V8CDV7_9HELI</name>
<dbReference type="PANTHER" id="PTHR43542:SF1">
    <property type="entry name" value="METHYLTRANSFERASE"/>
    <property type="match status" value="1"/>
</dbReference>
<feature type="compositionally biased region" description="Low complexity" evidence="3">
    <location>
        <begin position="22"/>
        <end position="34"/>
    </location>
</feature>
<organism evidence="4 5">
    <name type="scientific">Helicobacter macacae MIT 99-5501</name>
    <dbReference type="NCBI Taxonomy" id="1357400"/>
    <lineage>
        <taxon>Bacteria</taxon>
        <taxon>Pseudomonadati</taxon>
        <taxon>Campylobacterota</taxon>
        <taxon>Epsilonproteobacteria</taxon>
        <taxon>Campylobacterales</taxon>
        <taxon>Helicobacteraceae</taxon>
        <taxon>Helicobacter</taxon>
    </lineage>
</organism>
<dbReference type="HOGENOM" id="CLU_075826_0_1_7"/>
<evidence type="ECO:0000256" key="3">
    <source>
        <dbReference type="SAM" id="MobiDB-lite"/>
    </source>
</evidence>
<dbReference type="Gene3D" id="3.40.50.150">
    <property type="entry name" value="Vaccinia Virus protein VP39"/>
    <property type="match status" value="1"/>
</dbReference>
<dbReference type="PATRIC" id="fig|1357400.3.peg.734"/>
<dbReference type="PANTHER" id="PTHR43542">
    <property type="entry name" value="METHYLTRANSFERASE"/>
    <property type="match status" value="1"/>
</dbReference>
<feature type="region of interest" description="Disordered" evidence="3">
    <location>
        <begin position="1"/>
        <end position="51"/>
    </location>
</feature>
<dbReference type="AlphaFoldDB" id="V8CDV7"/>
<dbReference type="SUPFAM" id="SSF53335">
    <property type="entry name" value="S-adenosyl-L-methionine-dependent methyltransferases"/>
    <property type="match status" value="1"/>
</dbReference>
<evidence type="ECO:0000256" key="2">
    <source>
        <dbReference type="ARBA" id="ARBA00022679"/>
    </source>
</evidence>
<gene>
    <name evidence="4" type="ORF">HMPREF2086_00540</name>
</gene>
<dbReference type="GO" id="GO:0008168">
    <property type="term" value="F:methyltransferase activity"/>
    <property type="evidence" value="ECO:0007669"/>
    <property type="project" value="UniProtKB-KW"/>
</dbReference>
<protein>
    <submittedName>
        <fullName evidence="4">RsmD family RNA methyltransferase</fullName>
    </submittedName>
</protein>
<accession>V8CDV7</accession>
<evidence type="ECO:0000256" key="1">
    <source>
        <dbReference type="ARBA" id="ARBA00022603"/>
    </source>
</evidence>